<organism evidence="1 2">
    <name type="scientific">Flemingia macrophylla</name>
    <dbReference type="NCBI Taxonomy" id="520843"/>
    <lineage>
        <taxon>Eukaryota</taxon>
        <taxon>Viridiplantae</taxon>
        <taxon>Streptophyta</taxon>
        <taxon>Embryophyta</taxon>
        <taxon>Tracheophyta</taxon>
        <taxon>Spermatophyta</taxon>
        <taxon>Magnoliopsida</taxon>
        <taxon>eudicotyledons</taxon>
        <taxon>Gunneridae</taxon>
        <taxon>Pentapetalae</taxon>
        <taxon>rosids</taxon>
        <taxon>fabids</taxon>
        <taxon>Fabales</taxon>
        <taxon>Fabaceae</taxon>
        <taxon>Papilionoideae</taxon>
        <taxon>50 kb inversion clade</taxon>
        <taxon>NPAAA clade</taxon>
        <taxon>indigoferoid/millettioid clade</taxon>
        <taxon>Phaseoleae</taxon>
        <taxon>Flemingia</taxon>
    </lineage>
</organism>
<protein>
    <submittedName>
        <fullName evidence="1">Uncharacterized protein</fullName>
    </submittedName>
</protein>
<gene>
    <name evidence="1" type="ORF">Fmac_014479</name>
</gene>
<keyword evidence="2" id="KW-1185">Reference proteome</keyword>
<proteinExistence type="predicted"/>
<accession>A0ABD1MBV2</accession>
<evidence type="ECO:0000313" key="2">
    <source>
        <dbReference type="Proteomes" id="UP001603857"/>
    </source>
</evidence>
<dbReference type="EMBL" id="JBGMDY010000005">
    <property type="protein sequence ID" value="KAL2333266.1"/>
    <property type="molecule type" value="Genomic_DNA"/>
</dbReference>
<dbReference type="AlphaFoldDB" id="A0ABD1MBV2"/>
<sequence>MVVPVEEAIAALSTFSLEVVVEALQVGALQKLLLVLQVGCAHEIKENATPSQMERESTILSKK</sequence>
<evidence type="ECO:0000313" key="1">
    <source>
        <dbReference type="EMBL" id="KAL2333266.1"/>
    </source>
</evidence>
<dbReference type="Proteomes" id="UP001603857">
    <property type="component" value="Unassembled WGS sequence"/>
</dbReference>
<comment type="caution">
    <text evidence="1">The sequence shown here is derived from an EMBL/GenBank/DDBJ whole genome shotgun (WGS) entry which is preliminary data.</text>
</comment>
<reference evidence="1 2" key="1">
    <citation type="submission" date="2024-08" db="EMBL/GenBank/DDBJ databases">
        <title>Insights into the chromosomal genome structure of Flemingia macrophylla.</title>
        <authorList>
            <person name="Ding Y."/>
            <person name="Zhao Y."/>
            <person name="Bi W."/>
            <person name="Wu M."/>
            <person name="Zhao G."/>
            <person name="Gong Y."/>
            <person name="Li W."/>
            <person name="Zhang P."/>
        </authorList>
    </citation>
    <scope>NUCLEOTIDE SEQUENCE [LARGE SCALE GENOMIC DNA]</scope>
    <source>
        <strain evidence="1">DYQJB</strain>
        <tissue evidence="1">Leaf</tissue>
    </source>
</reference>
<name>A0ABD1MBV2_9FABA</name>